<dbReference type="Pfam" id="PF12796">
    <property type="entry name" value="Ank_2"/>
    <property type="match status" value="1"/>
</dbReference>
<proteinExistence type="predicted"/>
<dbReference type="PANTHER" id="PTHR24120">
    <property type="entry name" value="GH07239P"/>
    <property type="match status" value="1"/>
</dbReference>
<reference evidence="1" key="1">
    <citation type="submission" date="2015-07" db="EMBL/GenBank/DDBJ databases">
        <title>Adaptation to a free-living lifestyle via gene acquisitions in the diplomonad Trepomonas sp. PC1.</title>
        <authorList>
            <person name="Xu F."/>
            <person name="Jerlstrom-Hultqvist J."/>
            <person name="Kolisko M."/>
            <person name="Simpson A.G.B."/>
            <person name="Roger A.J."/>
            <person name="Svard S.G."/>
            <person name="Andersson J.O."/>
        </authorList>
    </citation>
    <scope>NUCLEOTIDE SEQUENCE</scope>
    <source>
        <strain evidence="1">PC1</strain>
    </source>
</reference>
<organism evidence="1">
    <name type="scientific">Trepomonas sp. PC1</name>
    <dbReference type="NCBI Taxonomy" id="1076344"/>
    <lineage>
        <taxon>Eukaryota</taxon>
        <taxon>Metamonada</taxon>
        <taxon>Diplomonadida</taxon>
        <taxon>Hexamitidae</taxon>
        <taxon>Hexamitinae</taxon>
        <taxon>Trepomonas</taxon>
    </lineage>
</organism>
<dbReference type="InterPro" id="IPR002110">
    <property type="entry name" value="Ankyrin_rpt"/>
</dbReference>
<dbReference type="InterPro" id="IPR036770">
    <property type="entry name" value="Ankyrin_rpt-contain_sf"/>
</dbReference>
<dbReference type="Gene3D" id="1.25.40.20">
    <property type="entry name" value="Ankyrin repeat-containing domain"/>
    <property type="match status" value="1"/>
</dbReference>
<feature type="non-terminal residue" evidence="1">
    <location>
        <position position="1"/>
    </location>
</feature>
<evidence type="ECO:0000313" key="1">
    <source>
        <dbReference type="EMBL" id="JAP94581.1"/>
    </source>
</evidence>
<dbReference type="SUPFAM" id="SSF48403">
    <property type="entry name" value="Ankyrin repeat"/>
    <property type="match status" value="1"/>
</dbReference>
<dbReference type="EMBL" id="GDID01002025">
    <property type="protein sequence ID" value="JAP94581.1"/>
    <property type="molecule type" value="Transcribed_RNA"/>
</dbReference>
<sequence length="220" mass="25067">FQAAQLGDLNYIKNNSSLIKSTDKLFNNKTALMYAAAQGQIEIVNYLKDHEQQMQTSTGQTALHIAVIQQKPEVIGILIPYEQKIKNQKGLTAHQLAIEKGNADIVKVFEMKEEEPAPSLLTALSSEIHETYDEDHEVKRLETIQNELKTRLNEQLQKNHKYRQLVEIIGQEQKDQVGKELAHHEQLSQGDGPKIQDLGRQVDSLKNEILDLKEVLLKRL</sequence>
<name>A0A146KGP5_9EUKA</name>
<dbReference type="SMART" id="SM00248">
    <property type="entry name" value="ANK"/>
    <property type="match status" value="2"/>
</dbReference>
<gene>
    <name evidence="1" type="ORF">TPC1_12716</name>
</gene>
<dbReference type="AlphaFoldDB" id="A0A146KGP5"/>
<dbReference type="PANTHER" id="PTHR24120:SF4">
    <property type="entry name" value="GH07239P"/>
    <property type="match status" value="1"/>
</dbReference>
<protein>
    <submittedName>
        <fullName evidence="1">Ankyrin repeat-containing protein</fullName>
    </submittedName>
</protein>
<accession>A0A146KGP5</accession>